<dbReference type="InterPro" id="IPR050172">
    <property type="entry name" value="SsuD_RutA_monooxygenase"/>
</dbReference>
<name>A0ABS1XNA6_9ACTN</name>
<proteinExistence type="predicted"/>
<dbReference type="EMBL" id="JAEVHM010000003">
    <property type="protein sequence ID" value="MBM0230679.1"/>
    <property type="molecule type" value="Genomic_DNA"/>
</dbReference>
<dbReference type="Gene3D" id="3.20.20.30">
    <property type="entry name" value="Luciferase-like domain"/>
    <property type="match status" value="2"/>
</dbReference>
<organism evidence="1 2">
    <name type="scientific">Micromonospora parastrephiae</name>
    <dbReference type="NCBI Taxonomy" id="2806101"/>
    <lineage>
        <taxon>Bacteria</taxon>
        <taxon>Bacillati</taxon>
        <taxon>Actinomycetota</taxon>
        <taxon>Actinomycetes</taxon>
        <taxon>Micromonosporales</taxon>
        <taxon>Micromonosporaceae</taxon>
        <taxon>Micromonospora</taxon>
    </lineage>
</organism>
<protein>
    <recommendedName>
        <fullName evidence="3">LLM class flavin-dependent oxidoreductase</fullName>
    </recommendedName>
</protein>
<dbReference type="Proteomes" id="UP000601027">
    <property type="component" value="Unassembled WGS sequence"/>
</dbReference>
<dbReference type="InterPro" id="IPR036661">
    <property type="entry name" value="Luciferase-like_sf"/>
</dbReference>
<evidence type="ECO:0008006" key="3">
    <source>
        <dbReference type="Google" id="ProtNLM"/>
    </source>
</evidence>
<reference evidence="1 2" key="1">
    <citation type="submission" date="2021-01" db="EMBL/GenBank/DDBJ databases">
        <title>Draft genome sequence of Micromonospora sp. strain STR1_7.</title>
        <authorList>
            <person name="Karlyshev A."/>
            <person name="Jawad R."/>
        </authorList>
    </citation>
    <scope>NUCLEOTIDE SEQUENCE [LARGE SCALE GENOMIC DNA]</scope>
    <source>
        <strain evidence="1 2">STR1-7</strain>
    </source>
</reference>
<sequence>MGLSVSPSFIIPTHTESFGLGRQLPVTDYLDRLQAYVEAAERVGFVGAFIYDFPGAMDPWLAAFDLLEHSTRLQPIVAVRPHTEVAESLARRLVDLRYRYGRPVHVNLVSGATGSARSAADLADPGAARRRLADYAADLRAELRRRAGASGTGTLVFTPASRTPGRVGADCVLTTARPRAELARTLARIDAAEPGSPVAVLVGAIARETSAQAWAAAGELYPDDRRLAVASRLFRAQLLSSEHVERYRFADKAEVHDEVLWYGASAGAIDAPKLVGSVEDVTRWLADCIDDGATELIIDLPPNPEEFVHIAQVLDLLLDTPRPQMR</sequence>
<dbReference type="PANTHER" id="PTHR42847:SF4">
    <property type="entry name" value="ALKANESULFONATE MONOOXYGENASE-RELATED"/>
    <property type="match status" value="1"/>
</dbReference>
<dbReference type="SUPFAM" id="SSF51679">
    <property type="entry name" value="Bacterial luciferase-like"/>
    <property type="match status" value="1"/>
</dbReference>
<gene>
    <name evidence="1" type="ORF">JNW91_01570</name>
</gene>
<keyword evidence="2" id="KW-1185">Reference proteome</keyword>
<accession>A0ABS1XNA6</accession>
<comment type="caution">
    <text evidence="1">The sequence shown here is derived from an EMBL/GenBank/DDBJ whole genome shotgun (WGS) entry which is preliminary data.</text>
</comment>
<evidence type="ECO:0000313" key="1">
    <source>
        <dbReference type="EMBL" id="MBM0230679.1"/>
    </source>
</evidence>
<dbReference type="PANTHER" id="PTHR42847">
    <property type="entry name" value="ALKANESULFONATE MONOOXYGENASE"/>
    <property type="match status" value="1"/>
</dbReference>
<dbReference type="RefSeq" id="WP_203173166.1">
    <property type="nucleotide sequence ID" value="NZ_JAEVHM010000003.1"/>
</dbReference>
<evidence type="ECO:0000313" key="2">
    <source>
        <dbReference type="Proteomes" id="UP000601027"/>
    </source>
</evidence>